<keyword evidence="2" id="KW-1185">Reference proteome</keyword>
<evidence type="ECO:0000313" key="2">
    <source>
        <dbReference type="Proteomes" id="UP000250235"/>
    </source>
</evidence>
<evidence type="ECO:0000313" key="1">
    <source>
        <dbReference type="EMBL" id="KZT76814.1"/>
    </source>
</evidence>
<sequence length="107" mass="11473">MERQRVAASLAAASRKIARWMAGQWPAAARQGCASSGASGCAARCVSMPRLRRYAAPLAHWLRMSARCCDGRASCLARRCAAAARKFRGDGRRPAAAPAKLRLCRDG</sequence>
<organism evidence="1 2">
    <name type="scientific">Dorcoceras hygrometricum</name>
    <dbReference type="NCBI Taxonomy" id="472368"/>
    <lineage>
        <taxon>Eukaryota</taxon>
        <taxon>Viridiplantae</taxon>
        <taxon>Streptophyta</taxon>
        <taxon>Embryophyta</taxon>
        <taxon>Tracheophyta</taxon>
        <taxon>Spermatophyta</taxon>
        <taxon>Magnoliopsida</taxon>
        <taxon>eudicotyledons</taxon>
        <taxon>Gunneridae</taxon>
        <taxon>Pentapetalae</taxon>
        <taxon>asterids</taxon>
        <taxon>lamiids</taxon>
        <taxon>Lamiales</taxon>
        <taxon>Gesneriaceae</taxon>
        <taxon>Didymocarpoideae</taxon>
        <taxon>Trichosporeae</taxon>
        <taxon>Loxocarpinae</taxon>
        <taxon>Dorcoceras</taxon>
    </lineage>
</organism>
<dbReference type="EMBL" id="KV090976">
    <property type="protein sequence ID" value="KZT76814.1"/>
    <property type="molecule type" value="Genomic_DNA"/>
</dbReference>
<protein>
    <submittedName>
        <fullName evidence="1">Uncharacterized protein</fullName>
    </submittedName>
</protein>
<proteinExistence type="predicted"/>
<dbReference type="AlphaFoldDB" id="A0A2Z6ZU68"/>
<name>A0A2Z6ZU68_9LAMI</name>
<gene>
    <name evidence="1" type="ORF">F511_46162</name>
</gene>
<reference evidence="1 2" key="1">
    <citation type="journal article" date="2015" name="Proc. Natl. Acad. Sci. U.S.A.">
        <title>The resurrection genome of Boea hygrometrica: A blueprint for survival of dehydration.</title>
        <authorList>
            <person name="Xiao L."/>
            <person name="Yang G."/>
            <person name="Zhang L."/>
            <person name="Yang X."/>
            <person name="Zhao S."/>
            <person name="Ji Z."/>
            <person name="Zhou Q."/>
            <person name="Hu M."/>
            <person name="Wang Y."/>
            <person name="Chen M."/>
            <person name="Xu Y."/>
            <person name="Jin H."/>
            <person name="Xiao X."/>
            <person name="Hu G."/>
            <person name="Bao F."/>
            <person name="Hu Y."/>
            <person name="Wan P."/>
            <person name="Li L."/>
            <person name="Deng X."/>
            <person name="Kuang T."/>
            <person name="Xiang C."/>
            <person name="Zhu J.K."/>
            <person name="Oliver M.J."/>
            <person name="He Y."/>
        </authorList>
    </citation>
    <scope>NUCLEOTIDE SEQUENCE [LARGE SCALE GENOMIC DNA]</scope>
    <source>
        <strain evidence="2">cv. XS01</strain>
    </source>
</reference>
<accession>A0A2Z6ZU68</accession>
<dbReference type="Proteomes" id="UP000250235">
    <property type="component" value="Unassembled WGS sequence"/>
</dbReference>